<dbReference type="AlphaFoldDB" id="A0A917TUG0"/>
<evidence type="ECO:0000256" key="1">
    <source>
        <dbReference type="SAM" id="MobiDB-lite"/>
    </source>
</evidence>
<dbReference type="EMBL" id="BMPI01000021">
    <property type="protein sequence ID" value="GGM37977.1"/>
    <property type="molecule type" value="Genomic_DNA"/>
</dbReference>
<evidence type="ECO:0000313" key="2">
    <source>
        <dbReference type="EMBL" id="GGM37977.1"/>
    </source>
</evidence>
<feature type="region of interest" description="Disordered" evidence="1">
    <location>
        <begin position="1"/>
        <end position="37"/>
    </location>
</feature>
<evidence type="ECO:0000313" key="3">
    <source>
        <dbReference type="Proteomes" id="UP000642070"/>
    </source>
</evidence>
<organism evidence="2 3">
    <name type="scientific">Dactylosporangium sucinum</name>
    <dbReference type="NCBI Taxonomy" id="1424081"/>
    <lineage>
        <taxon>Bacteria</taxon>
        <taxon>Bacillati</taxon>
        <taxon>Actinomycetota</taxon>
        <taxon>Actinomycetes</taxon>
        <taxon>Micromonosporales</taxon>
        <taxon>Micromonosporaceae</taxon>
        <taxon>Dactylosporangium</taxon>
    </lineage>
</organism>
<proteinExistence type="predicted"/>
<protein>
    <submittedName>
        <fullName evidence="2">Uncharacterized protein</fullName>
    </submittedName>
</protein>
<accession>A0A917TUG0</accession>
<reference evidence="2" key="2">
    <citation type="submission" date="2020-09" db="EMBL/GenBank/DDBJ databases">
        <authorList>
            <person name="Sun Q."/>
            <person name="Ohkuma M."/>
        </authorList>
    </citation>
    <scope>NUCLEOTIDE SEQUENCE</scope>
    <source>
        <strain evidence="2">JCM 19831</strain>
    </source>
</reference>
<feature type="compositionally biased region" description="Low complexity" evidence="1">
    <location>
        <begin position="27"/>
        <end position="37"/>
    </location>
</feature>
<reference evidence="2" key="1">
    <citation type="journal article" date="2014" name="Int. J. Syst. Evol. Microbiol.">
        <title>Complete genome sequence of Corynebacterium casei LMG S-19264T (=DSM 44701T), isolated from a smear-ripened cheese.</title>
        <authorList>
            <consortium name="US DOE Joint Genome Institute (JGI-PGF)"/>
            <person name="Walter F."/>
            <person name="Albersmeier A."/>
            <person name="Kalinowski J."/>
            <person name="Ruckert C."/>
        </authorList>
    </citation>
    <scope>NUCLEOTIDE SEQUENCE</scope>
    <source>
        <strain evidence="2">JCM 19831</strain>
    </source>
</reference>
<keyword evidence="3" id="KW-1185">Reference proteome</keyword>
<sequence>MDGHWEWSDGDDADTADLGGDGGGPADFGADYGHFGDAGFDHGDLGHDLGGEHHDLGHDLGHDLEEPLGTEHAAADYDHAVETAVETAGTDDAGDPGDAGEPEQLHVEDVDSVETVEAAEDPVFGVDPDVDAGADDPAWHDVPFPAELHLEDPPEPVDGFPWTDVDVIGGPQEAEFDPAVGPGEPAQAADLADYDGSGVPDGGDPWSLLLGSEDPATSSLATFWAPQG</sequence>
<name>A0A917TUG0_9ACTN</name>
<dbReference type="Proteomes" id="UP000642070">
    <property type="component" value="Unassembled WGS sequence"/>
</dbReference>
<dbReference type="RefSeq" id="WP_190251815.1">
    <property type="nucleotide sequence ID" value="NZ_BMPI01000021.1"/>
</dbReference>
<gene>
    <name evidence="2" type="ORF">GCM10007977_044350</name>
</gene>
<comment type="caution">
    <text evidence="2">The sequence shown here is derived from an EMBL/GenBank/DDBJ whole genome shotgun (WGS) entry which is preliminary data.</text>
</comment>